<dbReference type="Proteomes" id="UP000747542">
    <property type="component" value="Unassembled WGS sequence"/>
</dbReference>
<feature type="region of interest" description="Disordered" evidence="1">
    <location>
        <begin position="1"/>
        <end position="158"/>
    </location>
</feature>
<feature type="compositionally biased region" description="Basic residues" evidence="1">
    <location>
        <begin position="1"/>
        <end position="15"/>
    </location>
</feature>
<feature type="compositionally biased region" description="Pro residues" evidence="1">
    <location>
        <begin position="132"/>
        <end position="142"/>
    </location>
</feature>
<dbReference type="EMBL" id="JAHLQT010024847">
    <property type="protein sequence ID" value="KAG7165004.1"/>
    <property type="molecule type" value="Genomic_DNA"/>
</dbReference>
<evidence type="ECO:0000313" key="2">
    <source>
        <dbReference type="EMBL" id="KAG7165004.1"/>
    </source>
</evidence>
<accession>A0A8J5MVX0</accession>
<organism evidence="2 3">
    <name type="scientific">Homarus americanus</name>
    <name type="common">American lobster</name>
    <dbReference type="NCBI Taxonomy" id="6706"/>
    <lineage>
        <taxon>Eukaryota</taxon>
        <taxon>Metazoa</taxon>
        <taxon>Ecdysozoa</taxon>
        <taxon>Arthropoda</taxon>
        <taxon>Crustacea</taxon>
        <taxon>Multicrustacea</taxon>
        <taxon>Malacostraca</taxon>
        <taxon>Eumalacostraca</taxon>
        <taxon>Eucarida</taxon>
        <taxon>Decapoda</taxon>
        <taxon>Pleocyemata</taxon>
        <taxon>Astacidea</taxon>
        <taxon>Nephropoidea</taxon>
        <taxon>Nephropidae</taxon>
        <taxon>Homarus</taxon>
    </lineage>
</organism>
<protein>
    <submittedName>
        <fullName evidence="2">Putative E3 ubiquitin-protein ligase RNF13-like</fullName>
    </submittedName>
</protein>
<sequence length="158" mass="16875">MAEERRRRRRQRRNVSHNVECGPEGYQRLAESTDDEDEDEEEEDKECSGVGNKIQDTEHKTVVEKAASCDVESGGGESVQSPEEPPATVDAIVHDSTRPALTDTSSLSSNNSASSHGIPPGPVQIAVDVVNSPPPGSLPVPQPSLSTEGAGAERDYVV</sequence>
<name>A0A8J5MVX0_HOMAM</name>
<evidence type="ECO:0000313" key="3">
    <source>
        <dbReference type="Proteomes" id="UP000747542"/>
    </source>
</evidence>
<gene>
    <name evidence="2" type="primary">Rnf13-L</name>
    <name evidence="2" type="ORF">Hamer_G004747</name>
</gene>
<feature type="compositionally biased region" description="Low complexity" evidence="1">
    <location>
        <begin position="100"/>
        <end position="115"/>
    </location>
</feature>
<dbReference type="AlphaFoldDB" id="A0A8J5MVX0"/>
<reference evidence="2" key="1">
    <citation type="journal article" date="2021" name="Sci. Adv.">
        <title>The American lobster genome reveals insights on longevity, neural, and immune adaptations.</title>
        <authorList>
            <person name="Polinski J.M."/>
            <person name="Zimin A.V."/>
            <person name="Clark K.F."/>
            <person name="Kohn A.B."/>
            <person name="Sadowski N."/>
            <person name="Timp W."/>
            <person name="Ptitsyn A."/>
            <person name="Khanna P."/>
            <person name="Romanova D.Y."/>
            <person name="Williams P."/>
            <person name="Greenwood S.J."/>
            <person name="Moroz L.L."/>
            <person name="Walt D.R."/>
            <person name="Bodnar A.G."/>
        </authorList>
    </citation>
    <scope>NUCLEOTIDE SEQUENCE</scope>
    <source>
        <strain evidence="2">GMGI-L3</strain>
    </source>
</reference>
<keyword evidence="3" id="KW-1185">Reference proteome</keyword>
<proteinExistence type="predicted"/>
<comment type="caution">
    <text evidence="2">The sequence shown here is derived from an EMBL/GenBank/DDBJ whole genome shotgun (WGS) entry which is preliminary data.</text>
</comment>
<evidence type="ECO:0000256" key="1">
    <source>
        <dbReference type="SAM" id="MobiDB-lite"/>
    </source>
</evidence>
<feature type="compositionally biased region" description="Acidic residues" evidence="1">
    <location>
        <begin position="32"/>
        <end position="45"/>
    </location>
</feature>